<dbReference type="InterPro" id="IPR006439">
    <property type="entry name" value="HAD-SF_hydro_IA"/>
</dbReference>
<dbReference type="Pfam" id="PF13419">
    <property type="entry name" value="HAD_2"/>
    <property type="match status" value="1"/>
</dbReference>
<comment type="catalytic activity">
    <reaction evidence="1">
        <text>2-phosphoglycolate + H2O = glycolate + phosphate</text>
        <dbReference type="Rhea" id="RHEA:14369"/>
        <dbReference type="ChEBI" id="CHEBI:15377"/>
        <dbReference type="ChEBI" id="CHEBI:29805"/>
        <dbReference type="ChEBI" id="CHEBI:43474"/>
        <dbReference type="ChEBI" id="CHEBI:58033"/>
        <dbReference type="EC" id="3.1.3.18"/>
    </reaction>
</comment>
<accession>A0ABP2U1H4</accession>
<comment type="caution">
    <text evidence="10">The sequence shown here is derived from an EMBL/GenBank/DDBJ whole genome shotgun (WGS) entry which is preliminary data.</text>
</comment>
<keyword evidence="9" id="KW-0119">Carbohydrate metabolism</keyword>
<evidence type="ECO:0000256" key="8">
    <source>
        <dbReference type="ARBA" id="ARBA00022842"/>
    </source>
</evidence>
<dbReference type="InterPro" id="IPR036412">
    <property type="entry name" value="HAD-like_sf"/>
</dbReference>
<evidence type="ECO:0000256" key="9">
    <source>
        <dbReference type="ARBA" id="ARBA00023277"/>
    </source>
</evidence>
<keyword evidence="6" id="KW-0479">Metal-binding</keyword>
<protein>
    <recommendedName>
        <fullName evidence="5">phosphoglycolate phosphatase</fullName>
        <ecNumber evidence="5">3.1.3.18</ecNumber>
    </recommendedName>
</protein>
<evidence type="ECO:0000256" key="4">
    <source>
        <dbReference type="ARBA" id="ARBA00006171"/>
    </source>
</evidence>
<dbReference type="PANTHER" id="PTHR43434">
    <property type="entry name" value="PHOSPHOGLYCOLATE PHOSPHATASE"/>
    <property type="match status" value="1"/>
</dbReference>
<comment type="pathway">
    <text evidence="3">Organic acid metabolism; glycolate biosynthesis; glycolate from 2-phosphoglycolate: step 1/1.</text>
</comment>
<dbReference type="EMBL" id="APOJ01000015">
    <property type="protein sequence ID" value="ENU28374.1"/>
    <property type="molecule type" value="Genomic_DNA"/>
</dbReference>
<gene>
    <name evidence="10" type="ORF">F992_00492</name>
</gene>
<dbReference type="SFLD" id="SFLDG01129">
    <property type="entry name" value="C1.5:_HAD__Beta-PGM__Phosphata"/>
    <property type="match status" value="1"/>
</dbReference>
<keyword evidence="11" id="KW-1185">Reference proteome</keyword>
<dbReference type="InterPro" id="IPR041492">
    <property type="entry name" value="HAD_2"/>
</dbReference>
<dbReference type="NCBIfam" id="TIGR01509">
    <property type="entry name" value="HAD-SF-IA-v3"/>
    <property type="match status" value="1"/>
</dbReference>
<dbReference type="RefSeq" id="WP_004659364.1">
    <property type="nucleotide sequence ID" value="NZ_BMDV01000009.1"/>
</dbReference>
<proteinExistence type="inferred from homology"/>
<evidence type="ECO:0000256" key="6">
    <source>
        <dbReference type="ARBA" id="ARBA00022723"/>
    </source>
</evidence>
<evidence type="ECO:0000256" key="1">
    <source>
        <dbReference type="ARBA" id="ARBA00000830"/>
    </source>
</evidence>
<comment type="similarity">
    <text evidence="4">Belongs to the HAD-like hydrolase superfamily. CbbY/CbbZ/Gph/YieH family.</text>
</comment>
<dbReference type="Proteomes" id="UP000013190">
    <property type="component" value="Unassembled WGS sequence"/>
</dbReference>
<evidence type="ECO:0000256" key="3">
    <source>
        <dbReference type="ARBA" id="ARBA00004818"/>
    </source>
</evidence>
<dbReference type="PANTHER" id="PTHR43434:SF1">
    <property type="entry name" value="PHOSPHOGLYCOLATE PHOSPHATASE"/>
    <property type="match status" value="1"/>
</dbReference>
<dbReference type="InterPro" id="IPR023198">
    <property type="entry name" value="PGP-like_dom2"/>
</dbReference>
<name>A0ABP2U1H4_9GAMM</name>
<evidence type="ECO:0000256" key="5">
    <source>
        <dbReference type="ARBA" id="ARBA00013078"/>
    </source>
</evidence>
<dbReference type="Gene3D" id="3.40.50.1000">
    <property type="entry name" value="HAD superfamily/HAD-like"/>
    <property type="match status" value="1"/>
</dbReference>
<organism evidence="10 11">
    <name type="scientific">Acinetobacter modestus</name>
    <dbReference type="NCBI Taxonomy" id="1776740"/>
    <lineage>
        <taxon>Bacteria</taxon>
        <taxon>Pseudomonadati</taxon>
        <taxon>Pseudomonadota</taxon>
        <taxon>Gammaproteobacteria</taxon>
        <taxon>Moraxellales</taxon>
        <taxon>Moraxellaceae</taxon>
        <taxon>Acinetobacter</taxon>
    </lineage>
</organism>
<sequence>MSVAQLQQRNLILFDLDGTLVDSAADLYRAMNLSLEKLALPFVTEMQIRAWVGKGAAKLCETVLEHLFGQIDAQQQKQLLDTFVEIYEQELCVNTKVYEGVLPFLDYCQEHNITMACVTNKPEHLAQGILDILQLSPYFKMVVGGDSLAERKPHPLPLLHCMQQQNITVSQALMIGDSSNDVEAARRAGMDCIVVSYGYNHGESIYDCQPQQVVDSLAELIEDDLVRRQA</sequence>
<dbReference type="NCBIfam" id="TIGR01449">
    <property type="entry name" value="PGP_bact"/>
    <property type="match status" value="1"/>
</dbReference>
<evidence type="ECO:0000256" key="2">
    <source>
        <dbReference type="ARBA" id="ARBA00001946"/>
    </source>
</evidence>
<dbReference type="SUPFAM" id="SSF56784">
    <property type="entry name" value="HAD-like"/>
    <property type="match status" value="1"/>
</dbReference>
<dbReference type="NCBIfam" id="NF009695">
    <property type="entry name" value="PRK13222.1-2"/>
    <property type="match status" value="1"/>
</dbReference>
<dbReference type="SFLD" id="SFLDS00003">
    <property type="entry name" value="Haloacid_Dehalogenase"/>
    <property type="match status" value="1"/>
</dbReference>
<reference evidence="11" key="1">
    <citation type="submission" date="2013-02" db="EMBL/GenBank/DDBJ databases">
        <title>The Genome Sequence of Acinetobacter sp. NIPH 236.</title>
        <authorList>
            <consortium name="The Broad Institute Genome Sequencing Platform"/>
            <consortium name="The Broad Institute Genome Sequencing Center for Infectious Disease"/>
            <person name="Cerqueira G."/>
            <person name="Feldgarden M."/>
            <person name="Courvalin P."/>
            <person name="Perichon B."/>
            <person name="Grillot-Courvalin C."/>
            <person name="Clermont D."/>
            <person name="Rocha E."/>
            <person name="Yoon E.-J."/>
            <person name="Nemec A."/>
            <person name="Walker B."/>
            <person name="Young S.K."/>
            <person name="Zeng Q."/>
            <person name="Gargeya S."/>
            <person name="Fitzgerald M."/>
            <person name="Haas B."/>
            <person name="Abouelleil A."/>
            <person name="Alvarado L."/>
            <person name="Arachchi H.M."/>
            <person name="Berlin A.M."/>
            <person name="Chapman S.B."/>
            <person name="Dewar J."/>
            <person name="Goldberg J."/>
            <person name="Griggs A."/>
            <person name="Gujja S."/>
            <person name="Hansen M."/>
            <person name="Howarth C."/>
            <person name="Imamovic A."/>
            <person name="Larimer J."/>
            <person name="McCowan C."/>
            <person name="Murphy C."/>
            <person name="Neiman D."/>
            <person name="Pearson M."/>
            <person name="Priest M."/>
            <person name="Roberts A."/>
            <person name="Saif S."/>
            <person name="Shea T."/>
            <person name="Sisk P."/>
            <person name="Sykes S."/>
            <person name="Wortman J."/>
            <person name="Nusbaum C."/>
            <person name="Birren B."/>
        </authorList>
    </citation>
    <scope>NUCLEOTIDE SEQUENCE [LARGE SCALE GENOMIC DNA]</scope>
    <source>
        <strain evidence="11">NIPH 236</strain>
    </source>
</reference>
<dbReference type="Gene3D" id="1.10.150.240">
    <property type="entry name" value="Putative phosphatase, domain 2"/>
    <property type="match status" value="1"/>
</dbReference>
<dbReference type="EC" id="3.1.3.18" evidence="5"/>
<dbReference type="SFLD" id="SFLDG01135">
    <property type="entry name" value="C1.5.6:_HAD__Beta-PGM__Phospha"/>
    <property type="match status" value="1"/>
</dbReference>
<dbReference type="CDD" id="cd16417">
    <property type="entry name" value="HAD_PGPase"/>
    <property type="match status" value="1"/>
</dbReference>
<dbReference type="GeneID" id="92833923"/>
<evidence type="ECO:0000256" key="7">
    <source>
        <dbReference type="ARBA" id="ARBA00022801"/>
    </source>
</evidence>
<dbReference type="NCBIfam" id="TIGR01549">
    <property type="entry name" value="HAD-SF-IA-v1"/>
    <property type="match status" value="1"/>
</dbReference>
<reference evidence="10 11" key="2">
    <citation type="journal article" date="2016" name="Int. J. Syst. Evol. Microbiol.">
        <title>Taxonomy of haemolytic and/or proteolytic strains of the genus Acinetobacter with the proposal of Acinetobacter courvalinii sp. nov. (genomic species 14 sensu Bouvet &amp; Jeanjean), Acinetobacter dispersus sp. nov. (genomic species 17), Acinetobacter modestus sp. nov., Acinetobacter proteolyticus sp. nov. and Acinetobacter vivianii sp. nov.</title>
        <authorList>
            <person name="Nemec A."/>
            <person name="Radolfova-Krizova L."/>
            <person name="Maixnerova M."/>
            <person name="Vrestiakova E."/>
            <person name="Jezek P."/>
            <person name="Sedo O."/>
        </authorList>
    </citation>
    <scope>NUCLEOTIDE SEQUENCE [LARGE SCALE GENOMIC DNA]</scope>
    <source>
        <strain evidence="10 11">NIPH 236</strain>
    </source>
</reference>
<evidence type="ECO:0000313" key="10">
    <source>
        <dbReference type="EMBL" id="ENU28374.1"/>
    </source>
</evidence>
<keyword evidence="7" id="KW-0378">Hydrolase</keyword>
<dbReference type="InterPro" id="IPR050155">
    <property type="entry name" value="HAD-like_hydrolase_sf"/>
</dbReference>
<evidence type="ECO:0000313" key="11">
    <source>
        <dbReference type="Proteomes" id="UP000013190"/>
    </source>
</evidence>
<dbReference type="InterPro" id="IPR037512">
    <property type="entry name" value="PGPase_prok"/>
</dbReference>
<keyword evidence="8" id="KW-0460">Magnesium</keyword>
<dbReference type="InterPro" id="IPR023214">
    <property type="entry name" value="HAD_sf"/>
</dbReference>
<comment type="cofactor">
    <cofactor evidence="2">
        <name>Mg(2+)</name>
        <dbReference type="ChEBI" id="CHEBI:18420"/>
    </cofactor>
</comment>